<accession>A0A8S9ZM99</accession>
<comment type="caution">
    <text evidence="1">The sequence shown here is derived from an EMBL/GenBank/DDBJ whole genome shotgun (WGS) entry which is preliminary data.</text>
</comment>
<dbReference type="Proteomes" id="UP000605970">
    <property type="component" value="Unassembled WGS sequence"/>
</dbReference>
<keyword evidence="2" id="KW-1185">Reference proteome</keyword>
<protein>
    <submittedName>
        <fullName evidence="1">Uncharacterized protein</fullName>
    </submittedName>
</protein>
<dbReference type="OrthoDB" id="303066at2759"/>
<name>A0A8S9ZM99_9BILA</name>
<evidence type="ECO:0000313" key="1">
    <source>
        <dbReference type="EMBL" id="KAF7634393.1"/>
    </source>
</evidence>
<sequence length="167" mass="18958">MFDGDPEMDDLIEPVISFVPEVTPGAGDFDKLDPAQLLHTALGKDLDLIQTLDSVEEAEQIKDEKLRMIAAVAPSEKAREIAKIALQLRQQTPPKPALVEIIDDAPSTSQGFLKLHKILWKIMIAFLDWISAFLNRRSREHRYVAYVLNKEKEHLKEMMSNVLILLN</sequence>
<evidence type="ECO:0000313" key="2">
    <source>
        <dbReference type="Proteomes" id="UP000605970"/>
    </source>
</evidence>
<dbReference type="AlphaFoldDB" id="A0A8S9ZM99"/>
<proteinExistence type="predicted"/>
<dbReference type="EMBL" id="JABEBT010000059">
    <property type="protein sequence ID" value="KAF7634393.1"/>
    <property type="molecule type" value="Genomic_DNA"/>
</dbReference>
<organism evidence="1 2">
    <name type="scientific">Meloidogyne graminicola</name>
    <dbReference type="NCBI Taxonomy" id="189291"/>
    <lineage>
        <taxon>Eukaryota</taxon>
        <taxon>Metazoa</taxon>
        <taxon>Ecdysozoa</taxon>
        <taxon>Nematoda</taxon>
        <taxon>Chromadorea</taxon>
        <taxon>Rhabditida</taxon>
        <taxon>Tylenchina</taxon>
        <taxon>Tylenchomorpha</taxon>
        <taxon>Tylenchoidea</taxon>
        <taxon>Meloidogynidae</taxon>
        <taxon>Meloidogyninae</taxon>
        <taxon>Meloidogyne</taxon>
    </lineage>
</organism>
<gene>
    <name evidence="1" type="ORF">Mgra_00006247</name>
</gene>
<reference evidence="1" key="1">
    <citation type="journal article" date="2020" name="Ecol. Evol.">
        <title>Genome structure and content of the rice root-knot nematode (Meloidogyne graminicola).</title>
        <authorList>
            <person name="Phan N.T."/>
            <person name="Danchin E.G.J."/>
            <person name="Klopp C."/>
            <person name="Perfus-Barbeoch L."/>
            <person name="Kozlowski D.K."/>
            <person name="Koutsovoulos G.D."/>
            <person name="Lopez-Roques C."/>
            <person name="Bouchez O."/>
            <person name="Zahm M."/>
            <person name="Besnard G."/>
            <person name="Bellafiore S."/>
        </authorList>
    </citation>
    <scope>NUCLEOTIDE SEQUENCE</scope>
    <source>
        <strain evidence="1">VN-18</strain>
    </source>
</reference>